<comment type="subcellular location">
    <subcellularLocation>
        <location evidence="1">Nucleus</location>
    </subcellularLocation>
</comment>
<feature type="domain" description="Helicase C-terminal" evidence="10">
    <location>
        <begin position="798"/>
        <end position="963"/>
    </location>
</feature>
<feature type="region of interest" description="Disordered" evidence="8">
    <location>
        <begin position="263"/>
        <end position="291"/>
    </location>
</feature>
<keyword evidence="3 11" id="KW-0378">Hydrolase</keyword>
<dbReference type="InterPro" id="IPR038718">
    <property type="entry name" value="SNF2-like_sf"/>
</dbReference>
<dbReference type="InterPro" id="IPR027417">
    <property type="entry name" value="P-loop_NTPase"/>
</dbReference>
<keyword evidence="12" id="KW-1185">Reference proteome</keyword>
<evidence type="ECO:0000256" key="3">
    <source>
        <dbReference type="ARBA" id="ARBA00022801"/>
    </source>
</evidence>
<evidence type="ECO:0000259" key="9">
    <source>
        <dbReference type="PROSITE" id="PS51192"/>
    </source>
</evidence>
<evidence type="ECO:0000256" key="8">
    <source>
        <dbReference type="SAM" id="MobiDB-lite"/>
    </source>
</evidence>
<dbReference type="Gene3D" id="3.40.50.10810">
    <property type="entry name" value="Tandem AAA-ATPase domain"/>
    <property type="match status" value="1"/>
</dbReference>
<dbReference type="SMART" id="SM00490">
    <property type="entry name" value="HELICc"/>
    <property type="match status" value="1"/>
</dbReference>
<keyword evidence="2" id="KW-0547">Nucleotide-binding</keyword>
<dbReference type="PROSITE" id="PS51192">
    <property type="entry name" value="HELICASE_ATP_BIND_1"/>
    <property type="match status" value="1"/>
</dbReference>
<keyword evidence="4" id="KW-0347">Helicase</keyword>
<dbReference type="Pfam" id="PF00176">
    <property type="entry name" value="SNF2-rel_dom"/>
    <property type="match status" value="1"/>
</dbReference>
<sequence>MYPSGNKRLKGNPEVINFSDPFSIARHIDELNEQKYGLVTKEFKELHALRMKFINILPPRVVLPVSKSEPQFTHVNVPAHCLSPGLCKKADLGQNGKLLVADGIIDLDGDSDDNRASPASPVLNYCNQLERHLYPSVAVRQPLSIQYEKVFLDEKAYVPVKTNKHHGEASKGAPRYILGLTWQTHYEIERSCRLASLVWGLAGFDSFVLVFDLAILIDDRLRRELCQVERLSQLVSKLKRENTLVKEEVELLTFQGDEERLSPVKKEKKERKRKCSNEEMEKNNNVSSSPSIPLLAITNYSPQIINQNQDEEEAPESDGLEDLWNDMSVAIECSKMDVEPPLPVEKEEECCHSFILKDDLGIVCRVCGVVQKSIENIFDFQWNKAWPLFNITNILNNRDSRHYLSGSRKSDGTDVVEDGSYHRYPEDDTAIDLGIDPRHMKLMKPHQIEGFRFLVQNLMTDKPGGCILAHAPGSGKTFMLISFIQSFITQKPDKRPLVVLPKGILGTWKREFWQWQLEDIPLLDFYSVKADNRTYQLDILKHWEQTRSILFLGYKQFTNIVSSTSNDKVDALCREKLLIVPGLLILDEGHTPRNNNTALVNSLSRVQTPRKVVLSGTLFQNHVKEVFNILKLVRPKFMKEDSSKNVIKRVLSSVEISASRRPTKGCRETAFCDLVHETLQNDENIRRKNSVIKDLREMTHKVLHYYKGDFLDELPGLVDLTVLLKLTLKQKNIASKLRKLEIFKGNSVGSAVYLHPNLKEVAESVDGDRAESLSDDKVDGVIGSSNIRDGVKTKFFLNILSLSESAGEKLLVYSQYILPLKFLERLTIIKKGWRLGREVFMISGDSNPEEREWSMDQFNNSADAKVLFGSIKACGEGISLVGASRILILDVHLNPSVTRQAIGRAFRPGQRRKVYTYRLVAADSPEEEHHKTSFKKEMISKLWFEWNEHYGHQDIELRQVDITDCEDFFLESAALKEDIKDLYER</sequence>
<gene>
    <name evidence="11" type="primary">RAD54</name>
    <name evidence="11" type="ORF">AXF42_Ash006852</name>
</gene>
<dbReference type="PANTHER" id="PTHR45821:SF1">
    <property type="entry name" value="ATP-DEPENDENT HELICASE FAMILY PROTEIN-RELATED"/>
    <property type="match status" value="1"/>
</dbReference>
<evidence type="ECO:0000256" key="7">
    <source>
        <dbReference type="SAM" id="Coils"/>
    </source>
</evidence>
<evidence type="ECO:0000256" key="2">
    <source>
        <dbReference type="ARBA" id="ARBA00022741"/>
    </source>
</evidence>
<dbReference type="SUPFAM" id="SSF52540">
    <property type="entry name" value="P-loop containing nucleoside triphosphate hydrolases"/>
    <property type="match status" value="2"/>
</dbReference>
<dbReference type="SMART" id="SM00487">
    <property type="entry name" value="DEXDc"/>
    <property type="match status" value="1"/>
</dbReference>
<keyword evidence="7" id="KW-0175">Coiled coil</keyword>
<name>A0A2I0AJD5_9ASPA</name>
<dbReference type="PROSITE" id="PS51194">
    <property type="entry name" value="HELICASE_CTER"/>
    <property type="match status" value="1"/>
</dbReference>
<keyword evidence="6" id="KW-0539">Nucleus</keyword>
<dbReference type="PANTHER" id="PTHR45821">
    <property type="entry name" value="SNF2 DOMAIN-CONTAINING PROTEIN CLASSY 2-RELATED"/>
    <property type="match status" value="1"/>
</dbReference>
<feature type="coiled-coil region" evidence="7">
    <location>
        <begin position="221"/>
        <end position="248"/>
    </location>
</feature>
<dbReference type="InterPro" id="IPR000330">
    <property type="entry name" value="SNF2_N"/>
</dbReference>
<proteinExistence type="predicted"/>
<evidence type="ECO:0000313" key="11">
    <source>
        <dbReference type="EMBL" id="PKA55650.1"/>
    </source>
</evidence>
<reference evidence="11 12" key="1">
    <citation type="journal article" date="2017" name="Nature">
        <title>The Apostasia genome and the evolution of orchids.</title>
        <authorList>
            <person name="Zhang G.Q."/>
            <person name="Liu K.W."/>
            <person name="Li Z."/>
            <person name="Lohaus R."/>
            <person name="Hsiao Y.Y."/>
            <person name="Niu S.C."/>
            <person name="Wang J.Y."/>
            <person name="Lin Y.C."/>
            <person name="Xu Q."/>
            <person name="Chen L.J."/>
            <person name="Yoshida K."/>
            <person name="Fujiwara S."/>
            <person name="Wang Z.W."/>
            <person name="Zhang Y.Q."/>
            <person name="Mitsuda N."/>
            <person name="Wang M."/>
            <person name="Liu G.H."/>
            <person name="Pecoraro L."/>
            <person name="Huang H.X."/>
            <person name="Xiao X.J."/>
            <person name="Lin M."/>
            <person name="Wu X.Y."/>
            <person name="Wu W.L."/>
            <person name="Chen Y.Y."/>
            <person name="Chang S.B."/>
            <person name="Sakamoto S."/>
            <person name="Ohme-Takagi M."/>
            <person name="Yagi M."/>
            <person name="Zeng S.J."/>
            <person name="Shen C.Y."/>
            <person name="Yeh C.M."/>
            <person name="Luo Y.B."/>
            <person name="Tsai W.C."/>
            <person name="Van de Peer Y."/>
            <person name="Liu Z.J."/>
        </authorList>
    </citation>
    <scope>NUCLEOTIDE SEQUENCE [LARGE SCALE GENOMIC DNA]</scope>
    <source>
        <strain evidence="12">cv. Shenzhen</strain>
        <tissue evidence="11">Stem</tissue>
    </source>
</reference>
<dbReference type="STRING" id="1088818.A0A2I0AJD5"/>
<dbReference type="Gene3D" id="3.40.50.300">
    <property type="entry name" value="P-loop containing nucleotide triphosphate hydrolases"/>
    <property type="match status" value="1"/>
</dbReference>
<dbReference type="GO" id="GO:0003678">
    <property type="term" value="F:DNA helicase activity"/>
    <property type="evidence" value="ECO:0007669"/>
    <property type="project" value="UniProtKB-EC"/>
</dbReference>
<dbReference type="InterPro" id="IPR049730">
    <property type="entry name" value="SNF2/RAD54-like_C"/>
</dbReference>
<dbReference type="GO" id="GO:0005634">
    <property type="term" value="C:nucleus"/>
    <property type="evidence" value="ECO:0007669"/>
    <property type="project" value="UniProtKB-SubCell"/>
</dbReference>
<dbReference type="GO" id="GO:0016787">
    <property type="term" value="F:hydrolase activity"/>
    <property type="evidence" value="ECO:0007669"/>
    <property type="project" value="UniProtKB-KW"/>
</dbReference>
<dbReference type="CDD" id="cd18793">
    <property type="entry name" value="SF2_C_SNF"/>
    <property type="match status" value="1"/>
</dbReference>
<dbReference type="EC" id="3.6.4.12" evidence="11"/>
<evidence type="ECO:0000256" key="6">
    <source>
        <dbReference type="ARBA" id="ARBA00023242"/>
    </source>
</evidence>
<dbReference type="GO" id="GO:0080188">
    <property type="term" value="P:gene silencing by siRNA-directed DNA methylation"/>
    <property type="evidence" value="ECO:0007669"/>
    <property type="project" value="InterPro"/>
</dbReference>
<evidence type="ECO:0000259" key="10">
    <source>
        <dbReference type="PROSITE" id="PS51194"/>
    </source>
</evidence>
<evidence type="ECO:0000256" key="5">
    <source>
        <dbReference type="ARBA" id="ARBA00022840"/>
    </source>
</evidence>
<dbReference type="OrthoDB" id="9900844at2759"/>
<dbReference type="InterPro" id="IPR044567">
    <property type="entry name" value="CLSY/DRD1"/>
</dbReference>
<evidence type="ECO:0000256" key="1">
    <source>
        <dbReference type="ARBA" id="ARBA00004123"/>
    </source>
</evidence>
<keyword evidence="5" id="KW-0067">ATP-binding</keyword>
<accession>A0A2I0AJD5</accession>
<evidence type="ECO:0000313" key="12">
    <source>
        <dbReference type="Proteomes" id="UP000236161"/>
    </source>
</evidence>
<dbReference type="GO" id="GO:0005524">
    <property type="term" value="F:ATP binding"/>
    <property type="evidence" value="ECO:0007669"/>
    <property type="project" value="UniProtKB-KW"/>
</dbReference>
<dbReference type="InterPro" id="IPR014001">
    <property type="entry name" value="Helicase_ATP-bd"/>
</dbReference>
<evidence type="ECO:0000256" key="4">
    <source>
        <dbReference type="ARBA" id="ARBA00022806"/>
    </source>
</evidence>
<dbReference type="AlphaFoldDB" id="A0A2I0AJD5"/>
<dbReference type="EMBL" id="KZ451979">
    <property type="protein sequence ID" value="PKA55650.1"/>
    <property type="molecule type" value="Genomic_DNA"/>
</dbReference>
<organism evidence="11 12">
    <name type="scientific">Apostasia shenzhenica</name>
    <dbReference type="NCBI Taxonomy" id="1088818"/>
    <lineage>
        <taxon>Eukaryota</taxon>
        <taxon>Viridiplantae</taxon>
        <taxon>Streptophyta</taxon>
        <taxon>Embryophyta</taxon>
        <taxon>Tracheophyta</taxon>
        <taxon>Spermatophyta</taxon>
        <taxon>Magnoliopsida</taxon>
        <taxon>Liliopsida</taxon>
        <taxon>Asparagales</taxon>
        <taxon>Orchidaceae</taxon>
        <taxon>Apostasioideae</taxon>
        <taxon>Apostasia</taxon>
    </lineage>
</organism>
<feature type="domain" description="Helicase ATP-binding" evidence="9">
    <location>
        <begin position="457"/>
        <end position="636"/>
    </location>
</feature>
<dbReference type="Proteomes" id="UP000236161">
    <property type="component" value="Unassembled WGS sequence"/>
</dbReference>
<dbReference type="InterPro" id="IPR001650">
    <property type="entry name" value="Helicase_C-like"/>
</dbReference>
<protein>
    <submittedName>
        <fullName evidence="11">DNA repair and recombination protein RAD54</fullName>
        <ecNumber evidence="11">3.6.4.12</ecNumber>
    </submittedName>
</protein>
<dbReference type="Pfam" id="PF00271">
    <property type="entry name" value="Helicase_C"/>
    <property type="match status" value="1"/>
</dbReference>